<keyword evidence="4 6" id="KW-1133">Transmembrane helix</keyword>
<keyword evidence="5 6" id="KW-0472">Membrane</keyword>
<organism evidence="7 8">
    <name type="scientific">Micromonospora craniellae</name>
    <dbReference type="NCBI Taxonomy" id="2294034"/>
    <lineage>
        <taxon>Bacteria</taxon>
        <taxon>Bacillati</taxon>
        <taxon>Actinomycetota</taxon>
        <taxon>Actinomycetes</taxon>
        <taxon>Micromonosporales</taxon>
        <taxon>Micromonosporaceae</taxon>
        <taxon>Micromonospora</taxon>
    </lineage>
</organism>
<dbReference type="PANTHER" id="PTHR34857:SF2">
    <property type="entry name" value="SLL0384 PROTEIN"/>
    <property type="match status" value="1"/>
</dbReference>
<proteinExistence type="predicted"/>
<comment type="subcellular location">
    <subcellularLocation>
        <location evidence="1">Membrane</location>
        <topology evidence="1">Multi-pass membrane protein</topology>
    </subcellularLocation>
</comment>
<reference evidence="7 8" key="1">
    <citation type="submission" date="2018-08" db="EMBL/GenBank/DDBJ databases">
        <title>Verrucosispora craniellae sp. nov., isolated from a marine sponge in the South China Sea.</title>
        <authorList>
            <person name="Li L."/>
            <person name="Lin H.W."/>
        </authorList>
    </citation>
    <scope>NUCLEOTIDE SEQUENCE [LARGE SCALE GENOMIC DNA]</scope>
    <source>
        <strain evidence="7 8">LHW63014</strain>
    </source>
</reference>
<dbReference type="Pfam" id="PF02361">
    <property type="entry name" value="CbiQ"/>
    <property type="match status" value="1"/>
</dbReference>
<evidence type="ECO:0000313" key="7">
    <source>
        <dbReference type="EMBL" id="RFS45601.1"/>
    </source>
</evidence>
<feature type="transmembrane region" description="Helical" evidence="6">
    <location>
        <begin position="257"/>
        <end position="275"/>
    </location>
</feature>
<dbReference type="PANTHER" id="PTHR34857">
    <property type="entry name" value="SLL0384 PROTEIN"/>
    <property type="match status" value="1"/>
</dbReference>
<keyword evidence="8" id="KW-1185">Reference proteome</keyword>
<dbReference type="Proteomes" id="UP000262621">
    <property type="component" value="Unassembled WGS sequence"/>
</dbReference>
<evidence type="ECO:0000256" key="5">
    <source>
        <dbReference type="ARBA" id="ARBA00023136"/>
    </source>
</evidence>
<evidence type="ECO:0000256" key="6">
    <source>
        <dbReference type="SAM" id="Phobius"/>
    </source>
</evidence>
<evidence type="ECO:0000256" key="1">
    <source>
        <dbReference type="ARBA" id="ARBA00004141"/>
    </source>
</evidence>
<evidence type="ECO:0000313" key="8">
    <source>
        <dbReference type="Proteomes" id="UP000262621"/>
    </source>
</evidence>
<dbReference type="CDD" id="cd16914">
    <property type="entry name" value="EcfT"/>
    <property type="match status" value="1"/>
</dbReference>
<dbReference type="InterPro" id="IPR003339">
    <property type="entry name" value="ABC/ECF_trnsptr_transmembrane"/>
</dbReference>
<dbReference type="EMBL" id="QVFU01000015">
    <property type="protein sequence ID" value="RFS45601.1"/>
    <property type="molecule type" value="Genomic_DNA"/>
</dbReference>
<keyword evidence="2" id="KW-1003">Cell membrane</keyword>
<protein>
    <submittedName>
        <fullName evidence="7">Energy-coupling factor transporter transmembrane protein EcfT</fullName>
    </submittedName>
</protein>
<dbReference type="RefSeq" id="WP_117228792.1">
    <property type="nucleotide sequence ID" value="NZ_QVFU01000015.1"/>
</dbReference>
<gene>
    <name evidence="7" type="ORF">D0Q02_16025</name>
</gene>
<name>A0A372FXR3_9ACTN</name>
<dbReference type="GO" id="GO:0005886">
    <property type="term" value="C:plasma membrane"/>
    <property type="evidence" value="ECO:0007669"/>
    <property type="project" value="UniProtKB-ARBA"/>
</dbReference>
<feature type="transmembrane region" description="Helical" evidence="6">
    <location>
        <begin position="95"/>
        <end position="113"/>
    </location>
</feature>
<feature type="transmembrane region" description="Helical" evidence="6">
    <location>
        <begin position="134"/>
        <end position="154"/>
    </location>
</feature>
<sequence>MHSAHHSRRGSRDGRRLGLRRVARRPGGIVVSRATAVSPGATAFASTVRVDPRIRLLIATAVTVASFVLSEPLTANCLVLLAATLMIIVGRGPAALVLTAVAAAAAIAATTVTQVENNTLMLTLAMLIYLVQKLTVMTMMGLFLTAGISVALAVSTLETLRAPATVTVPLAVALRFLPTIRQDWSALADSLAVRGIAPTPRSLLTHPVRTAEHLVVPILMRALRTSDDLACAGLVRGLDTRGPRTVLHELYLRPADIVLAAVTITATSALVLVQYL</sequence>
<dbReference type="AlphaFoldDB" id="A0A372FXR3"/>
<dbReference type="InterPro" id="IPR051611">
    <property type="entry name" value="ECF_transporter_component"/>
</dbReference>
<feature type="transmembrane region" description="Helical" evidence="6">
    <location>
        <begin position="56"/>
        <end position="89"/>
    </location>
</feature>
<evidence type="ECO:0000256" key="4">
    <source>
        <dbReference type="ARBA" id="ARBA00022989"/>
    </source>
</evidence>
<accession>A0A372FXR3</accession>
<evidence type="ECO:0000256" key="2">
    <source>
        <dbReference type="ARBA" id="ARBA00022475"/>
    </source>
</evidence>
<evidence type="ECO:0000256" key="3">
    <source>
        <dbReference type="ARBA" id="ARBA00022692"/>
    </source>
</evidence>
<keyword evidence="3 6" id="KW-0812">Transmembrane</keyword>
<comment type="caution">
    <text evidence="7">The sequence shown here is derived from an EMBL/GenBank/DDBJ whole genome shotgun (WGS) entry which is preliminary data.</text>
</comment>